<name>I2NBP5_STRT9</name>
<reference evidence="1 2" key="1">
    <citation type="journal article" date="2012" name="J. Bacteriol.">
        <title>Draft genome of Streptomyces tsukubaensis NRRL 18488, the producer of the clinically important immunosuppressant tacrolimus (FK506).</title>
        <authorList>
            <person name="Barreiro C."/>
            <person name="Prieto C."/>
            <person name="Sola-Landa A."/>
            <person name="Solera E."/>
            <person name="Martinez-Castro M."/>
            <person name="Perez-Redondo R."/>
            <person name="Garcia-Estrada C."/>
            <person name="Aparicio J.F."/>
            <person name="Fernandez-Martinez L.T."/>
            <person name="Santos-Aberturas J."/>
            <person name="Salehi-Najafabadi Z."/>
            <person name="Rodriguez-Garcia A."/>
            <person name="Tauch A."/>
            <person name="Martin J.F."/>
        </authorList>
    </citation>
    <scope>NUCLEOTIDE SEQUENCE [LARGE SCALE GENOMIC DNA]</scope>
    <source>
        <strain evidence="2">DSM 42081 / NBRC 108919 / NRRL 18488 / 9993</strain>
    </source>
</reference>
<protein>
    <submittedName>
        <fullName evidence="1">Uncharacterized protein</fullName>
    </submittedName>
</protein>
<dbReference type="Proteomes" id="UP000005940">
    <property type="component" value="Chromosome"/>
</dbReference>
<accession>I2NBP5</accession>
<sequence length="88" mass="9256">MNEGGPGPVLRVVLAVDRRLTRPWGLMALCAVLFTVFVLGGWPLGPVVAGSVMAAVFAVGAVGRRYERRTHAGGREGVRQAADALGDR</sequence>
<dbReference type="AlphaFoldDB" id="I2NBP5"/>
<evidence type="ECO:0000313" key="2">
    <source>
        <dbReference type="Proteomes" id="UP000005940"/>
    </source>
</evidence>
<gene>
    <name evidence="1" type="ORF">STSU_000900</name>
</gene>
<proteinExistence type="predicted"/>
<dbReference type="EMBL" id="CP029159">
    <property type="protein sequence ID" value="QKM65927.1"/>
    <property type="molecule type" value="Genomic_DNA"/>
</dbReference>
<organism evidence="1 2">
    <name type="scientific">Streptomyces tsukubensis (strain DSM 42081 / NBRC 108919 / NRRL 18488 / 9993)</name>
    <dbReference type="NCBI Taxonomy" id="1114943"/>
    <lineage>
        <taxon>Bacteria</taxon>
        <taxon>Bacillati</taxon>
        <taxon>Actinomycetota</taxon>
        <taxon>Actinomycetes</taxon>
        <taxon>Kitasatosporales</taxon>
        <taxon>Streptomycetaceae</taxon>
        <taxon>Streptomyces</taxon>
    </lineage>
</organism>
<keyword evidence="2" id="KW-1185">Reference proteome</keyword>
<evidence type="ECO:0000313" key="1">
    <source>
        <dbReference type="EMBL" id="QKM65927.1"/>
    </source>
</evidence>